<sequence>MASGIRTRIRIGAKAPSKPLNCPHLFLDNYISCMVRSAAAGGFVVIILRDLWPQYGETHVQAACDHWWINMGCSPAPLDAFYLFINIPTYIKISLDFLEKRNQFQREPYGTNLRELRYRYRLSSVTTTVGLINFSPSTWFLVVSLHTDGDWEIRKYAVTVAAASFRRRLHRPLY</sequence>
<reference evidence="1 2" key="1">
    <citation type="submission" date="2018-06" db="EMBL/GenBank/DDBJ databases">
        <title>WGS assembly of Brassica rapa FPsc.</title>
        <authorList>
            <person name="Bowman J."/>
            <person name="Kohchi T."/>
            <person name="Yamato K."/>
            <person name="Jenkins J."/>
            <person name="Shu S."/>
            <person name="Ishizaki K."/>
            <person name="Yamaoka S."/>
            <person name="Nishihama R."/>
            <person name="Nakamura Y."/>
            <person name="Berger F."/>
            <person name="Adam C."/>
            <person name="Aki S."/>
            <person name="Althoff F."/>
            <person name="Araki T."/>
            <person name="Arteaga-Vazquez M."/>
            <person name="Balasubrmanian S."/>
            <person name="Bauer D."/>
            <person name="Boehm C."/>
            <person name="Briginshaw L."/>
            <person name="Caballero-Perez J."/>
            <person name="Catarino B."/>
            <person name="Chen F."/>
            <person name="Chiyoda S."/>
            <person name="Chovatia M."/>
            <person name="Davies K."/>
            <person name="Delmans M."/>
            <person name="Demura T."/>
            <person name="Dierschke T."/>
            <person name="Dolan L."/>
            <person name="Dorantes-Acosta A."/>
            <person name="Eklund D."/>
            <person name="Florent S."/>
            <person name="Flores-Sandoval E."/>
            <person name="Fujiyama A."/>
            <person name="Fukuzawa H."/>
            <person name="Galik B."/>
            <person name="Grimanelli D."/>
            <person name="Grimwood J."/>
            <person name="Grossniklaus U."/>
            <person name="Hamada T."/>
            <person name="Haseloff J."/>
            <person name="Hetherington A."/>
            <person name="Higo A."/>
            <person name="Hirakawa Y."/>
            <person name="Hundley H."/>
            <person name="Ikeda Y."/>
            <person name="Inoue K."/>
            <person name="Inoue S."/>
            <person name="Ishida S."/>
            <person name="Jia Q."/>
            <person name="Kakita M."/>
            <person name="Kanazawa T."/>
            <person name="Kawai Y."/>
            <person name="Kawashima T."/>
            <person name="Kennedy M."/>
            <person name="Kinose K."/>
            <person name="Kinoshita T."/>
            <person name="Kohara Y."/>
            <person name="Koide E."/>
            <person name="Komatsu K."/>
            <person name="Kopischke S."/>
            <person name="Kubo M."/>
            <person name="Kyozuka J."/>
            <person name="Lagercrantz U."/>
            <person name="Lin S."/>
            <person name="Lindquist E."/>
            <person name="Lipzen A."/>
            <person name="Lu C."/>
            <person name="Luna E."/>
            <person name="Martienssen R."/>
            <person name="Minamino N."/>
            <person name="Mizutani M."/>
            <person name="Mizutani M."/>
            <person name="Mochizuki N."/>
            <person name="Monte I."/>
            <person name="Mosher R."/>
            <person name="Nagasaki H."/>
            <person name="Nakagami H."/>
            <person name="Naramoto S."/>
            <person name="Nishitani K."/>
            <person name="Ohtani M."/>
            <person name="Okamoto T."/>
            <person name="Okumura M."/>
            <person name="Phillips J."/>
            <person name="Pollak B."/>
            <person name="Reinders A."/>
            <person name="Roevekamp M."/>
            <person name="Sano R."/>
            <person name="Sawa S."/>
            <person name="Schmid M."/>
            <person name="Shirakawa M."/>
            <person name="Solano R."/>
            <person name="Spunde A."/>
            <person name="Suetsugu N."/>
            <person name="Sugano S."/>
            <person name="Sugiyama A."/>
            <person name="Sun R."/>
            <person name="Suzuki Y."/>
            <person name="Takenaka M."/>
            <person name="Takezawa D."/>
            <person name="Tomogane H."/>
            <person name="Tsuzuki M."/>
            <person name="Ueda T."/>
            <person name="Umeda M."/>
            <person name="Ward J."/>
            <person name="Watanabe Y."/>
            <person name="Yazaki K."/>
            <person name="Yokoyama R."/>
            <person name="Yoshitake Y."/>
            <person name="Yotsui I."/>
            <person name="Zachgo S."/>
            <person name="Schmutz J."/>
        </authorList>
    </citation>
    <scope>NUCLEOTIDE SEQUENCE [LARGE SCALE GENOMIC DNA]</scope>
    <source>
        <strain evidence="2">cv. B-3</strain>
    </source>
</reference>
<accession>A0A397XU87</accession>
<proteinExistence type="predicted"/>
<dbReference type="AlphaFoldDB" id="A0A397XU87"/>
<dbReference type="Proteomes" id="UP000264353">
    <property type="component" value="Chromosome A9"/>
</dbReference>
<protein>
    <submittedName>
        <fullName evidence="1">Uncharacterized protein</fullName>
    </submittedName>
</protein>
<name>A0A397XU87_BRACM</name>
<gene>
    <name evidence="1" type="ORF">BRARA_I01615</name>
</gene>
<evidence type="ECO:0000313" key="2">
    <source>
        <dbReference type="Proteomes" id="UP000264353"/>
    </source>
</evidence>
<dbReference type="EMBL" id="CM010636">
    <property type="protein sequence ID" value="RID44849.1"/>
    <property type="molecule type" value="Genomic_DNA"/>
</dbReference>
<organism evidence="1 2">
    <name type="scientific">Brassica campestris</name>
    <name type="common">Field mustard</name>
    <dbReference type="NCBI Taxonomy" id="3711"/>
    <lineage>
        <taxon>Eukaryota</taxon>
        <taxon>Viridiplantae</taxon>
        <taxon>Streptophyta</taxon>
        <taxon>Embryophyta</taxon>
        <taxon>Tracheophyta</taxon>
        <taxon>Spermatophyta</taxon>
        <taxon>Magnoliopsida</taxon>
        <taxon>eudicotyledons</taxon>
        <taxon>Gunneridae</taxon>
        <taxon>Pentapetalae</taxon>
        <taxon>rosids</taxon>
        <taxon>malvids</taxon>
        <taxon>Brassicales</taxon>
        <taxon>Brassicaceae</taxon>
        <taxon>Brassiceae</taxon>
        <taxon>Brassica</taxon>
    </lineage>
</organism>
<evidence type="ECO:0000313" key="1">
    <source>
        <dbReference type="EMBL" id="RID44849.1"/>
    </source>
</evidence>